<dbReference type="Proteomes" id="UP000305067">
    <property type="component" value="Unassembled WGS sequence"/>
</dbReference>
<proteinExistence type="predicted"/>
<evidence type="ECO:0000313" key="2">
    <source>
        <dbReference type="Proteomes" id="UP000305067"/>
    </source>
</evidence>
<protein>
    <submittedName>
        <fullName evidence="1">Uncharacterized protein</fullName>
    </submittedName>
</protein>
<gene>
    <name evidence="1" type="ORF">BDV98DRAFT_590227</name>
</gene>
<name>A0A5C3QS95_9AGAR</name>
<dbReference type="AlphaFoldDB" id="A0A5C3QS95"/>
<sequence>MERCRFHVEQAAAAPLDVMFFSFRPELHPVLELLLAQAHRAGTSHRHLCPRILLQHAGACFPQGTFHCPKLTALSLCEHAAEYFYFPAQWPHLRILQMKTGISRLKDVANRTPRLEELALSLPQHLIKKEDATRLDPQQTFARLSALHTIYMTEPVESFQMSILQRIDCPSLRKFEADMGIEGWECLLEWFQDQHAETPRFSSPFTLTTLKLVRIVPGANEESPEGCFALILSVLKTLPALNSLRLGLTPDAEETNARPLLRALTMTPPTSNCHTTFAPS</sequence>
<organism evidence="1 2">
    <name type="scientific">Pterulicium gracile</name>
    <dbReference type="NCBI Taxonomy" id="1884261"/>
    <lineage>
        <taxon>Eukaryota</taxon>
        <taxon>Fungi</taxon>
        <taxon>Dikarya</taxon>
        <taxon>Basidiomycota</taxon>
        <taxon>Agaricomycotina</taxon>
        <taxon>Agaricomycetes</taxon>
        <taxon>Agaricomycetidae</taxon>
        <taxon>Agaricales</taxon>
        <taxon>Pleurotineae</taxon>
        <taxon>Pterulaceae</taxon>
        <taxon>Pterulicium</taxon>
    </lineage>
</organism>
<dbReference type="EMBL" id="ML178818">
    <property type="protein sequence ID" value="TFL04417.1"/>
    <property type="molecule type" value="Genomic_DNA"/>
</dbReference>
<accession>A0A5C3QS95</accession>
<reference evidence="1 2" key="1">
    <citation type="journal article" date="2019" name="Nat. Ecol. Evol.">
        <title>Megaphylogeny resolves global patterns of mushroom evolution.</title>
        <authorList>
            <person name="Varga T."/>
            <person name="Krizsan K."/>
            <person name="Foldi C."/>
            <person name="Dima B."/>
            <person name="Sanchez-Garcia M."/>
            <person name="Sanchez-Ramirez S."/>
            <person name="Szollosi G.J."/>
            <person name="Szarkandi J.G."/>
            <person name="Papp V."/>
            <person name="Albert L."/>
            <person name="Andreopoulos W."/>
            <person name="Angelini C."/>
            <person name="Antonin V."/>
            <person name="Barry K.W."/>
            <person name="Bougher N.L."/>
            <person name="Buchanan P."/>
            <person name="Buyck B."/>
            <person name="Bense V."/>
            <person name="Catcheside P."/>
            <person name="Chovatia M."/>
            <person name="Cooper J."/>
            <person name="Damon W."/>
            <person name="Desjardin D."/>
            <person name="Finy P."/>
            <person name="Geml J."/>
            <person name="Haridas S."/>
            <person name="Hughes K."/>
            <person name="Justo A."/>
            <person name="Karasinski D."/>
            <person name="Kautmanova I."/>
            <person name="Kiss B."/>
            <person name="Kocsube S."/>
            <person name="Kotiranta H."/>
            <person name="LaButti K.M."/>
            <person name="Lechner B.E."/>
            <person name="Liimatainen K."/>
            <person name="Lipzen A."/>
            <person name="Lukacs Z."/>
            <person name="Mihaltcheva S."/>
            <person name="Morgado L.N."/>
            <person name="Niskanen T."/>
            <person name="Noordeloos M.E."/>
            <person name="Ohm R.A."/>
            <person name="Ortiz-Santana B."/>
            <person name="Ovrebo C."/>
            <person name="Racz N."/>
            <person name="Riley R."/>
            <person name="Savchenko A."/>
            <person name="Shiryaev A."/>
            <person name="Soop K."/>
            <person name="Spirin V."/>
            <person name="Szebenyi C."/>
            <person name="Tomsovsky M."/>
            <person name="Tulloss R.E."/>
            <person name="Uehling J."/>
            <person name="Grigoriev I.V."/>
            <person name="Vagvolgyi C."/>
            <person name="Papp T."/>
            <person name="Martin F.M."/>
            <person name="Miettinen O."/>
            <person name="Hibbett D.S."/>
            <person name="Nagy L.G."/>
        </authorList>
    </citation>
    <scope>NUCLEOTIDE SEQUENCE [LARGE SCALE GENOMIC DNA]</scope>
    <source>
        <strain evidence="1 2">CBS 309.79</strain>
    </source>
</reference>
<keyword evidence="2" id="KW-1185">Reference proteome</keyword>
<evidence type="ECO:0000313" key="1">
    <source>
        <dbReference type="EMBL" id="TFL04417.1"/>
    </source>
</evidence>